<dbReference type="GO" id="GO:0006260">
    <property type="term" value="P:DNA replication"/>
    <property type="evidence" value="ECO:0007669"/>
    <property type="project" value="InterPro"/>
</dbReference>
<proteinExistence type="predicted"/>
<dbReference type="EMBL" id="VKLS01000018">
    <property type="protein sequence ID" value="TSB43610.1"/>
    <property type="molecule type" value="Genomic_DNA"/>
</dbReference>
<dbReference type="RefSeq" id="WP_143940095.1">
    <property type="nucleotide sequence ID" value="NZ_VKLS01000018.1"/>
</dbReference>
<gene>
    <name evidence="2" type="ORF">FNZ23_03360</name>
</gene>
<comment type="caution">
    <text evidence="2">The sequence shown here is derived from an EMBL/GenBank/DDBJ whole genome shotgun (WGS) entry which is preliminary data.</text>
</comment>
<organism evidence="2 3">
    <name type="scientific">Streptomyces benahoarensis</name>
    <dbReference type="NCBI Taxonomy" id="2595054"/>
    <lineage>
        <taxon>Bacteria</taxon>
        <taxon>Bacillati</taxon>
        <taxon>Actinomycetota</taxon>
        <taxon>Actinomycetes</taxon>
        <taxon>Kitasatosporales</taxon>
        <taxon>Streptomycetaceae</taxon>
        <taxon>Streptomyces</taxon>
    </lineage>
</organism>
<accession>A0A553ZQ63</accession>
<evidence type="ECO:0000313" key="3">
    <source>
        <dbReference type="Proteomes" id="UP000320888"/>
    </source>
</evidence>
<dbReference type="GO" id="GO:0003678">
    <property type="term" value="F:DNA helicase activity"/>
    <property type="evidence" value="ECO:0007669"/>
    <property type="project" value="InterPro"/>
</dbReference>
<dbReference type="GO" id="GO:0005524">
    <property type="term" value="F:ATP binding"/>
    <property type="evidence" value="ECO:0007669"/>
    <property type="project" value="InterPro"/>
</dbReference>
<dbReference type="SUPFAM" id="SSF52540">
    <property type="entry name" value="P-loop containing nucleoside triphosphate hydrolases"/>
    <property type="match status" value="1"/>
</dbReference>
<dbReference type="PANTHER" id="PTHR30153:SF2">
    <property type="entry name" value="REPLICATIVE DNA HELICASE"/>
    <property type="match status" value="1"/>
</dbReference>
<protein>
    <submittedName>
        <fullName evidence="2">AAA family ATPase</fullName>
    </submittedName>
</protein>
<dbReference type="GO" id="GO:0005829">
    <property type="term" value="C:cytosol"/>
    <property type="evidence" value="ECO:0007669"/>
    <property type="project" value="TreeGrafter"/>
</dbReference>
<dbReference type="PROSITE" id="PS51199">
    <property type="entry name" value="SF4_HELICASE"/>
    <property type="match status" value="1"/>
</dbReference>
<dbReference type="OrthoDB" id="4172868at2"/>
<sequence>MSTGLTELDTFLKGGLRPGRTTVVAARTGMGKSMLALSMALHCAVRLKRPAQIVSLEMSHSELSTRILAAETGIATERFRRGLTKEEHQKVLAEGANREPREAPLFLGGDVLRSGGPDPSWTPAGIRRGCTEILRQHEKLDLLMVDYLSLMRTTRPLGITPDRDQELAQVVADLTALAAEMNTALVIVEQLTRATERREGHRPRLTDLTNREALLEHADAVILLYRDRYYAPPQRYVPAQGPNAHPPAPEPAELHVARTAHGETGVADVQVDLTSCQLSWR</sequence>
<dbReference type="Gene3D" id="3.40.50.300">
    <property type="entry name" value="P-loop containing nucleotide triphosphate hydrolases"/>
    <property type="match status" value="1"/>
</dbReference>
<evidence type="ECO:0000313" key="2">
    <source>
        <dbReference type="EMBL" id="TSB43610.1"/>
    </source>
</evidence>
<dbReference type="InterPro" id="IPR007694">
    <property type="entry name" value="DNA_helicase_DnaB-like_C"/>
</dbReference>
<dbReference type="Proteomes" id="UP000320888">
    <property type="component" value="Unassembled WGS sequence"/>
</dbReference>
<keyword evidence="3" id="KW-1185">Reference proteome</keyword>
<dbReference type="AlphaFoldDB" id="A0A553ZQ63"/>
<name>A0A553ZQ63_9ACTN</name>
<feature type="domain" description="SF4 helicase" evidence="1">
    <location>
        <begin position="1"/>
        <end position="281"/>
    </location>
</feature>
<reference evidence="2 3" key="1">
    <citation type="submission" date="2019-07" db="EMBL/GenBank/DDBJ databases">
        <title>Draft genome for Streptomyces benahoarensis MZ03-48.</title>
        <authorList>
            <person name="Gonzalez-Pimentel J.L."/>
        </authorList>
    </citation>
    <scope>NUCLEOTIDE SEQUENCE [LARGE SCALE GENOMIC DNA]</scope>
    <source>
        <strain evidence="2 3">MZ03-48</strain>
    </source>
</reference>
<dbReference type="PANTHER" id="PTHR30153">
    <property type="entry name" value="REPLICATIVE DNA HELICASE DNAB"/>
    <property type="match status" value="1"/>
</dbReference>
<evidence type="ECO:0000259" key="1">
    <source>
        <dbReference type="PROSITE" id="PS51199"/>
    </source>
</evidence>
<dbReference type="InterPro" id="IPR027417">
    <property type="entry name" value="P-loop_NTPase"/>
</dbReference>
<dbReference type="Pfam" id="PF03796">
    <property type="entry name" value="DnaB_C"/>
    <property type="match status" value="1"/>
</dbReference>